<dbReference type="Pfam" id="PF25597">
    <property type="entry name" value="SH3_retrovirus"/>
    <property type="match status" value="1"/>
</dbReference>
<proteinExistence type="predicted"/>
<feature type="region of interest" description="Disordered" evidence="1">
    <location>
        <begin position="56"/>
        <end position="137"/>
    </location>
</feature>
<evidence type="ECO:0000313" key="4">
    <source>
        <dbReference type="EMBL" id="THG93453.1"/>
    </source>
</evidence>
<feature type="domain" description="Retroviral polymerase SH3-like" evidence="3">
    <location>
        <begin position="4"/>
        <end position="45"/>
    </location>
</feature>
<dbReference type="InterPro" id="IPR013103">
    <property type="entry name" value="RVT_2"/>
</dbReference>
<feature type="domain" description="Reverse transcriptase Ty1/copia-type" evidence="2">
    <location>
        <begin position="202"/>
        <end position="404"/>
    </location>
</feature>
<dbReference type="Pfam" id="PF07727">
    <property type="entry name" value="RVT_2"/>
    <property type="match status" value="1"/>
</dbReference>
<evidence type="ECO:0000259" key="2">
    <source>
        <dbReference type="Pfam" id="PF07727"/>
    </source>
</evidence>
<evidence type="ECO:0000256" key="1">
    <source>
        <dbReference type="SAM" id="MobiDB-lite"/>
    </source>
</evidence>
<gene>
    <name evidence="4" type="ORF">EW026_g7788</name>
</gene>
<dbReference type="AlphaFoldDB" id="A0A4S4K6N1"/>
<keyword evidence="5" id="KW-1185">Reference proteome</keyword>
<evidence type="ECO:0000259" key="3">
    <source>
        <dbReference type="Pfam" id="PF25597"/>
    </source>
</evidence>
<feature type="compositionally biased region" description="Acidic residues" evidence="1">
    <location>
        <begin position="66"/>
        <end position="76"/>
    </location>
</feature>
<dbReference type="EMBL" id="SGPJ01000659">
    <property type="protein sequence ID" value="THG93453.1"/>
    <property type="molecule type" value="Genomic_DNA"/>
</dbReference>
<dbReference type="InterPro" id="IPR057670">
    <property type="entry name" value="SH3_retrovirus"/>
</dbReference>
<organism evidence="4 5">
    <name type="scientific">Hermanssonia centrifuga</name>
    <dbReference type="NCBI Taxonomy" id="98765"/>
    <lineage>
        <taxon>Eukaryota</taxon>
        <taxon>Fungi</taxon>
        <taxon>Dikarya</taxon>
        <taxon>Basidiomycota</taxon>
        <taxon>Agaricomycotina</taxon>
        <taxon>Agaricomycetes</taxon>
        <taxon>Polyporales</taxon>
        <taxon>Meruliaceae</taxon>
        <taxon>Hermanssonia</taxon>
    </lineage>
</organism>
<feature type="compositionally biased region" description="Polar residues" evidence="1">
    <location>
        <begin position="92"/>
        <end position="112"/>
    </location>
</feature>
<evidence type="ECO:0000313" key="5">
    <source>
        <dbReference type="Proteomes" id="UP000309038"/>
    </source>
</evidence>
<reference evidence="4 5" key="1">
    <citation type="submission" date="2019-02" db="EMBL/GenBank/DDBJ databases">
        <title>Genome sequencing of the rare red list fungi Phlebia centrifuga.</title>
        <authorList>
            <person name="Buettner E."/>
            <person name="Kellner H."/>
        </authorList>
    </citation>
    <scope>NUCLEOTIDE SEQUENCE [LARGE SCALE GENOMIC DNA]</scope>
    <source>
        <strain evidence="4 5">DSM 108282</strain>
    </source>
</reference>
<dbReference type="Proteomes" id="UP000309038">
    <property type="component" value="Unassembled WGS sequence"/>
</dbReference>
<name>A0A4S4K6N1_9APHY</name>
<protein>
    <submittedName>
        <fullName evidence="4">Uncharacterized protein</fullName>
    </submittedName>
</protein>
<accession>A0A4S4K6N1</accession>
<comment type="caution">
    <text evidence="4">The sequence shown here is derived from an EMBL/GenBank/DDBJ whole genome shotgun (WGS) entry which is preliminary data.</text>
</comment>
<sequence length="411" mass="46328">MDATSKLAARAKEGRYVGHDFMSNGVRVYWPERHSVTVERTVIYLTNDIVAGEPPEVDLQKFDLPPVDDDNNDDMPDLIPFDDPIDDRSPELTPQNDQGPTETHNNNQTDESPSIPPISKFNQLQPQRKKSPSAKVRALTDGTGITGEEFDHADNFLSANIVYVTSQVGNDPANMREALACPDSQQWMLAMVEEITRLKARNSWEYVYPPTDANLISARFVYNLKGDEHGNPTRYRARLVAQGYKQVEGLDYNFDDIFAPVARLESVRAMCAIAAIEDDELVQTDIKSAFLYGRMEPGENVYLMPPKEITLPGLKPGQVLKLRACLYGLKQAGRRWYQKLRDALRQVGFTRSQFNHAVFYRQLSPAEGPGTATIFCHVDNMGLKANKKYMPHLIAVLKSRFKLSEGKFIIS</sequence>